<evidence type="ECO:0000256" key="1">
    <source>
        <dbReference type="ARBA" id="ARBA00000798"/>
    </source>
</evidence>
<comment type="catalytic activity">
    <reaction evidence="1">
        <text>a 1,2-diacyl-sn-glycero-3-phosphocholine + H2O = a 1,2-diacyl-sn-glycero-3-phosphate + choline + H(+)</text>
        <dbReference type="Rhea" id="RHEA:14445"/>
        <dbReference type="ChEBI" id="CHEBI:15354"/>
        <dbReference type="ChEBI" id="CHEBI:15377"/>
        <dbReference type="ChEBI" id="CHEBI:15378"/>
        <dbReference type="ChEBI" id="CHEBI:57643"/>
        <dbReference type="ChEBI" id="CHEBI:58608"/>
        <dbReference type="EC" id="3.1.4.4"/>
    </reaction>
</comment>
<evidence type="ECO:0000256" key="5">
    <source>
        <dbReference type="ARBA" id="ARBA00022963"/>
    </source>
</evidence>
<dbReference type="PANTHER" id="PTHR43856">
    <property type="entry name" value="CARDIOLIPIN HYDROLASE"/>
    <property type="match status" value="1"/>
</dbReference>
<dbReference type="EC" id="3.1.4.4" evidence="3"/>
<evidence type="ECO:0000259" key="7">
    <source>
        <dbReference type="PROSITE" id="PS50035"/>
    </source>
</evidence>
<dbReference type="SUPFAM" id="SSF56024">
    <property type="entry name" value="Phospholipase D/nuclease"/>
    <property type="match status" value="1"/>
</dbReference>
<dbReference type="RefSeq" id="WP_240575474.1">
    <property type="nucleotide sequence ID" value="NZ_CP136709.1"/>
</dbReference>
<keyword evidence="4" id="KW-0378">Hydrolase</keyword>
<dbReference type="CDD" id="cd09174">
    <property type="entry name" value="PLDc_Nuc_like_unchar2"/>
    <property type="match status" value="1"/>
</dbReference>
<dbReference type="EMBL" id="JAKVQD010000012">
    <property type="protein sequence ID" value="MCH4554129.1"/>
    <property type="molecule type" value="Genomic_DNA"/>
</dbReference>
<evidence type="ECO:0000256" key="3">
    <source>
        <dbReference type="ARBA" id="ARBA00012027"/>
    </source>
</evidence>
<evidence type="ECO:0000313" key="9">
    <source>
        <dbReference type="Proteomes" id="UP001156141"/>
    </source>
</evidence>
<dbReference type="PANTHER" id="PTHR43856:SF1">
    <property type="entry name" value="MITOCHONDRIAL CARDIOLIPIN HYDROLASE"/>
    <property type="match status" value="1"/>
</dbReference>
<keyword evidence="9" id="KW-1185">Reference proteome</keyword>
<evidence type="ECO:0000256" key="2">
    <source>
        <dbReference type="ARBA" id="ARBA00008664"/>
    </source>
</evidence>
<sequence length="264" mass="30829">MNLTDFTLNSIKEFISGDCELTPYLSGPKIIKLFNEVGIRDIYDGGMPENESRNAYVYKKLKEINGTKNIITLIELVFDPRHFAQDESLIISQAVEKINPLLTQDGYRIEEFEGKYKIVGADLPEEIEVEIHFEDIQNQIVEQIRSAKFTIWVAVAWFTDKVLMQELYNRSKDGLNIRLVVFDDDINNQYGFKYENVFETKRVKPSGIYKNIMHHKFCIIDFKTVIHGSYNWTNKARWNKETISIDYGKEIAEKFGNEFITLIK</sequence>
<evidence type="ECO:0000256" key="6">
    <source>
        <dbReference type="ARBA" id="ARBA00023098"/>
    </source>
</evidence>
<reference evidence="8" key="1">
    <citation type="submission" date="2022-02" db="EMBL/GenBank/DDBJ databases">
        <title>Aestuariibaculum sp., a marine bacterium isolated from sediment in Guangxi.</title>
        <authorList>
            <person name="Ying J."/>
        </authorList>
    </citation>
    <scope>NUCLEOTIDE SEQUENCE</scope>
    <source>
        <strain evidence="8">L182</strain>
    </source>
</reference>
<name>A0ABS9RMF0_9FLAO</name>
<protein>
    <recommendedName>
        <fullName evidence="3">phospholipase D</fullName>
        <ecNumber evidence="3">3.1.4.4</ecNumber>
    </recommendedName>
</protein>
<dbReference type="InterPro" id="IPR025202">
    <property type="entry name" value="PLD-like_dom"/>
</dbReference>
<dbReference type="Proteomes" id="UP001156141">
    <property type="component" value="Unassembled WGS sequence"/>
</dbReference>
<organism evidence="8 9">
    <name type="scientific">Aestuariibaculum lutulentum</name>
    <dbReference type="NCBI Taxonomy" id="2920935"/>
    <lineage>
        <taxon>Bacteria</taxon>
        <taxon>Pseudomonadati</taxon>
        <taxon>Bacteroidota</taxon>
        <taxon>Flavobacteriia</taxon>
        <taxon>Flavobacteriales</taxon>
        <taxon>Flavobacteriaceae</taxon>
    </lineage>
</organism>
<dbReference type="PROSITE" id="PS50035">
    <property type="entry name" value="PLD"/>
    <property type="match status" value="1"/>
</dbReference>
<accession>A0ABS9RMF0</accession>
<dbReference type="Pfam" id="PF13091">
    <property type="entry name" value="PLDc_2"/>
    <property type="match status" value="1"/>
</dbReference>
<evidence type="ECO:0000256" key="4">
    <source>
        <dbReference type="ARBA" id="ARBA00022801"/>
    </source>
</evidence>
<feature type="domain" description="PLD phosphodiesterase" evidence="7">
    <location>
        <begin position="209"/>
        <end position="236"/>
    </location>
</feature>
<keyword evidence="6" id="KW-0443">Lipid metabolism</keyword>
<dbReference type="InterPro" id="IPR001736">
    <property type="entry name" value="PLipase_D/transphosphatidylase"/>
</dbReference>
<keyword evidence="5" id="KW-0442">Lipid degradation</keyword>
<evidence type="ECO:0000313" key="8">
    <source>
        <dbReference type="EMBL" id="MCH4554129.1"/>
    </source>
</evidence>
<dbReference type="Gene3D" id="3.30.870.10">
    <property type="entry name" value="Endonuclease Chain A"/>
    <property type="match status" value="1"/>
</dbReference>
<comment type="caution">
    <text evidence="8">The sequence shown here is derived from an EMBL/GenBank/DDBJ whole genome shotgun (WGS) entry which is preliminary data.</text>
</comment>
<gene>
    <name evidence="8" type="ORF">MKW35_15985</name>
</gene>
<proteinExistence type="inferred from homology"/>
<dbReference type="InterPro" id="IPR051406">
    <property type="entry name" value="PLD_domain"/>
</dbReference>
<comment type="similarity">
    <text evidence="2">Belongs to the phospholipase D family.</text>
</comment>